<sequence length="241" mass="27217">MPSHVDQDEVDRDEPGQAEPSRGEPGRFREGQTVVRRGLHPDGRIAAVESARVIQDDERGLLLWVRKGSAILRRATLEGQPTRHLPWAEDMRLPTVLVPKTWRSYDTLMLLPPGSADSDVSHSVWWAWRDDRTFVGWYVNLESPAERWSGGVDIRDYALDILVAPDRSFEWKDEDEFAQLTGHPFFWDEAGAKAIRAEGERVIALAAAGVFPFDGTWCDLAPDDGPPSVLPWWWDLPGPGR</sequence>
<reference evidence="4" key="1">
    <citation type="submission" date="2020-10" db="EMBL/GenBank/DDBJ databases">
        <title>Sequencing the genomes of 1000 actinobacteria strains.</title>
        <authorList>
            <person name="Klenk H.-P."/>
        </authorList>
    </citation>
    <scope>NUCLEOTIDE SEQUENCE</scope>
    <source>
        <strain evidence="4">DSM 45354</strain>
    </source>
</reference>
<dbReference type="EMBL" id="JADBEM010000001">
    <property type="protein sequence ID" value="MBE1612226.1"/>
    <property type="molecule type" value="Genomic_DNA"/>
</dbReference>
<feature type="region of interest" description="Disordered" evidence="2">
    <location>
        <begin position="1"/>
        <end position="31"/>
    </location>
</feature>
<feature type="domain" description="DUF402" evidence="3">
    <location>
        <begin position="83"/>
        <end position="209"/>
    </location>
</feature>
<evidence type="ECO:0000313" key="5">
    <source>
        <dbReference type="Proteomes" id="UP000638648"/>
    </source>
</evidence>
<organism evidence="4 5">
    <name type="scientific">Actinopolymorpha pittospori</name>
    <dbReference type="NCBI Taxonomy" id="648752"/>
    <lineage>
        <taxon>Bacteria</taxon>
        <taxon>Bacillati</taxon>
        <taxon>Actinomycetota</taxon>
        <taxon>Actinomycetes</taxon>
        <taxon>Propionibacteriales</taxon>
        <taxon>Actinopolymorphaceae</taxon>
        <taxon>Actinopolymorpha</taxon>
    </lineage>
</organism>
<dbReference type="RefSeq" id="WP_202896860.1">
    <property type="nucleotide sequence ID" value="NZ_BAABJL010000005.1"/>
</dbReference>
<dbReference type="Proteomes" id="UP000638648">
    <property type="component" value="Unassembled WGS sequence"/>
</dbReference>
<dbReference type="Pfam" id="PF04167">
    <property type="entry name" value="DUF402"/>
    <property type="match status" value="1"/>
</dbReference>
<keyword evidence="5" id="KW-1185">Reference proteome</keyword>
<dbReference type="SUPFAM" id="SSF159234">
    <property type="entry name" value="FomD-like"/>
    <property type="match status" value="1"/>
</dbReference>
<comment type="caution">
    <text evidence="4">The sequence shown here is derived from an EMBL/GenBank/DDBJ whole genome shotgun (WGS) entry which is preliminary data.</text>
</comment>
<accession>A0A927RPK6</accession>
<evidence type="ECO:0000256" key="2">
    <source>
        <dbReference type="SAM" id="MobiDB-lite"/>
    </source>
</evidence>
<protein>
    <recommendedName>
        <fullName evidence="3">DUF402 domain-containing protein</fullName>
    </recommendedName>
</protein>
<dbReference type="InterPro" id="IPR035930">
    <property type="entry name" value="FomD-like_sf"/>
</dbReference>
<proteinExistence type="predicted"/>
<dbReference type="PANTHER" id="PTHR39159">
    <property type="match status" value="1"/>
</dbReference>
<evidence type="ECO:0000313" key="4">
    <source>
        <dbReference type="EMBL" id="MBE1612226.1"/>
    </source>
</evidence>
<dbReference type="InterPro" id="IPR050212">
    <property type="entry name" value="Ntdp-like"/>
</dbReference>
<dbReference type="Gene3D" id="2.40.380.10">
    <property type="entry name" value="FomD-like"/>
    <property type="match status" value="1"/>
</dbReference>
<gene>
    <name evidence="4" type="ORF">HEB94_009074</name>
</gene>
<dbReference type="PANTHER" id="PTHR39159:SF1">
    <property type="entry name" value="UPF0374 PROTEIN YGAC"/>
    <property type="match status" value="1"/>
</dbReference>
<dbReference type="GO" id="GO:0016787">
    <property type="term" value="F:hydrolase activity"/>
    <property type="evidence" value="ECO:0007669"/>
    <property type="project" value="UniProtKB-KW"/>
</dbReference>
<evidence type="ECO:0000259" key="3">
    <source>
        <dbReference type="Pfam" id="PF04167"/>
    </source>
</evidence>
<name>A0A927RPK6_9ACTN</name>
<keyword evidence="1" id="KW-0378">Hydrolase</keyword>
<feature type="compositionally biased region" description="Basic and acidic residues" evidence="2">
    <location>
        <begin position="21"/>
        <end position="30"/>
    </location>
</feature>
<evidence type="ECO:0000256" key="1">
    <source>
        <dbReference type="ARBA" id="ARBA00022801"/>
    </source>
</evidence>
<dbReference type="AlphaFoldDB" id="A0A927RPK6"/>
<dbReference type="InterPro" id="IPR007295">
    <property type="entry name" value="DUF402"/>
</dbReference>